<dbReference type="SUPFAM" id="SSF51197">
    <property type="entry name" value="Clavaminate synthase-like"/>
    <property type="match status" value="1"/>
</dbReference>
<reference evidence="12" key="1">
    <citation type="journal article" date="2023" name="Mol. Phylogenet. Evol.">
        <title>Genome-scale phylogeny and comparative genomics of the fungal order Sordariales.</title>
        <authorList>
            <person name="Hensen N."/>
            <person name="Bonometti L."/>
            <person name="Westerberg I."/>
            <person name="Brannstrom I.O."/>
            <person name="Guillou S."/>
            <person name="Cros-Aarteil S."/>
            <person name="Calhoun S."/>
            <person name="Haridas S."/>
            <person name="Kuo A."/>
            <person name="Mondo S."/>
            <person name="Pangilinan J."/>
            <person name="Riley R."/>
            <person name="LaButti K."/>
            <person name="Andreopoulos B."/>
            <person name="Lipzen A."/>
            <person name="Chen C."/>
            <person name="Yan M."/>
            <person name="Daum C."/>
            <person name="Ng V."/>
            <person name="Clum A."/>
            <person name="Steindorff A."/>
            <person name="Ohm R.A."/>
            <person name="Martin F."/>
            <person name="Silar P."/>
            <person name="Natvig D.O."/>
            <person name="Lalanne C."/>
            <person name="Gautier V."/>
            <person name="Ament-Velasquez S.L."/>
            <person name="Kruys A."/>
            <person name="Hutchinson M.I."/>
            <person name="Powell A.J."/>
            <person name="Barry K."/>
            <person name="Miller A.N."/>
            <person name="Grigoriev I.V."/>
            <person name="Debuchy R."/>
            <person name="Gladieux P."/>
            <person name="Hiltunen Thoren M."/>
            <person name="Johannesson H."/>
        </authorList>
    </citation>
    <scope>NUCLEOTIDE SEQUENCE</scope>
    <source>
        <strain evidence="12">CBS 232.78</strain>
    </source>
</reference>
<dbReference type="InterPro" id="IPR012776">
    <property type="entry name" value="Trimethyllysine_dOase"/>
</dbReference>
<dbReference type="EMBL" id="JAULSW010000006">
    <property type="protein sequence ID" value="KAK3378292.1"/>
    <property type="molecule type" value="Genomic_DNA"/>
</dbReference>
<keyword evidence="13" id="KW-1185">Reference proteome</keyword>
<dbReference type="Proteomes" id="UP001285441">
    <property type="component" value="Unassembled WGS sequence"/>
</dbReference>
<evidence type="ECO:0000313" key="13">
    <source>
        <dbReference type="Proteomes" id="UP001285441"/>
    </source>
</evidence>
<evidence type="ECO:0000256" key="6">
    <source>
        <dbReference type="ARBA" id="ARBA00022964"/>
    </source>
</evidence>
<gene>
    <name evidence="12" type="ORF">B0H63DRAFT_495890</name>
</gene>
<evidence type="ECO:0000259" key="10">
    <source>
        <dbReference type="Pfam" id="PF02668"/>
    </source>
</evidence>
<dbReference type="Pfam" id="PF02668">
    <property type="entry name" value="TauD"/>
    <property type="match status" value="1"/>
</dbReference>
<evidence type="ECO:0000256" key="4">
    <source>
        <dbReference type="ARBA" id="ARBA00022723"/>
    </source>
</evidence>
<proteinExistence type="inferred from homology"/>
<dbReference type="CDD" id="cd07389">
    <property type="entry name" value="MPP_PhoD"/>
    <property type="match status" value="1"/>
</dbReference>
<evidence type="ECO:0000256" key="9">
    <source>
        <dbReference type="SAM" id="Phobius"/>
    </source>
</evidence>
<keyword evidence="6" id="KW-0223">Dioxygenase</keyword>
<keyword evidence="4" id="KW-0479">Metal-binding</keyword>
<accession>A0AAE0KLB7</accession>
<feature type="transmembrane region" description="Helical" evidence="9">
    <location>
        <begin position="26"/>
        <end position="48"/>
    </location>
</feature>
<sequence>MATTPTKLATASSVALRTLSYFFLRWFIPAAVFTLFAVYVPSFIWGYFQEPKYELVDTIDVAVTDTTYKKDSIPENSLKAARNGSGEAELQDDGDIVTREVDVQETLSLQDRPLDFFRTVLTGAPNPRSALLSAATLLVNLLCVSFVADRLFREHCYVGDDLSFVKLGYVSDKEAKLLIREPDQSKMPVTVQIHIKDPHPPFDNPLWQEAGGVRWTVNETDYTAVLDIPLRHSKRRTYEWRTSNNHSGEFTTPPSVGHAAESGDAPFTFLSTSCIVSRLPYSPFDNPLSIPGLKHLSRVLPSLNAQFMLFLGDFIYVDVPRWWGTNVADYRQKYRQIYASPDWQPVAQNLSWIHVLDDHEIANDWSANSTGVYANASDPWRLYHAAPNPPVAPKAGALTPRKGATYFEFTQGPASFFLLDTRSYRSSNNLPATASEKTMLGPDQFEDFIAFLERPEPKGVKWKIVASSVPFTKNWHVNTKDTWGGFLTERRRILEAMWDTSSRGIGVVILSGDRHEFAATTFPPPAYSKWPESSAVHEFSCSPLSQFYSPVPTYWQTDNEDVKIKYIYKGNSKFGAITIENLEEDNQSSLKYRLFIDGVETWNTVVLSPPAVTEDKHDGSFWERFKISIYPDRFLRLYQRLDQPSLNMGRRAAQDNKAIRYESVMSDDQGVAQLTARIMEKGFAIVEGTPYDNPDATQRLLERIAFIRVTHYGGFYDFTPDLAMADTAYTNLALAAHTDTTYFSDPAGLQAFHLLSHQPAPDSPPGETVSGGKSLLVDGFSAADILKRTSPRAYKILATVRLPWHASGNVGIAIAPDKRYPVLELDPDTGDLKKVRWNNDDRGVVPFNKTFSVNEWYDAAQLFDKILRDAHQECWMQLEPGKVLIFDNWRVLHGRSAFNGIRRICGGYINRDDFVSRWRNTNLLSDQIDREVIGW</sequence>
<keyword evidence="5" id="KW-0124">Carnitine biosynthesis</keyword>
<dbReference type="CDD" id="cd00250">
    <property type="entry name" value="CAS_like"/>
    <property type="match status" value="1"/>
</dbReference>
<dbReference type="InterPro" id="IPR018946">
    <property type="entry name" value="PhoD-like_MPP"/>
</dbReference>
<name>A0AAE0KLB7_9PEZI</name>
<dbReference type="AlphaFoldDB" id="A0AAE0KLB7"/>
<dbReference type="SUPFAM" id="SSF56300">
    <property type="entry name" value="Metallo-dependent phosphatases"/>
    <property type="match status" value="1"/>
</dbReference>
<evidence type="ECO:0000259" key="11">
    <source>
        <dbReference type="Pfam" id="PF09423"/>
    </source>
</evidence>
<feature type="domain" description="TauD/TfdA-like" evidence="10">
    <location>
        <begin position="659"/>
        <end position="906"/>
    </location>
</feature>
<comment type="cofactor">
    <cofactor evidence="2">
        <name>L-ascorbate</name>
        <dbReference type="ChEBI" id="CHEBI:38290"/>
    </cofactor>
</comment>
<evidence type="ECO:0000313" key="12">
    <source>
        <dbReference type="EMBL" id="KAK3378292.1"/>
    </source>
</evidence>
<comment type="similarity">
    <text evidence="3">Belongs to the gamma-BBH/TMLD family.</text>
</comment>
<keyword evidence="7" id="KW-0560">Oxidoreductase</keyword>
<dbReference type="GO" id="GO:0045329">
    <property type="term" value="P:carnitine biosynthetic process"/>
    <property type="evidence" value="ECO:0007669"/>
    <property type="project" value="UniProtKB-KW"/>
</dbReference>
<protein>
    <submittedName>
        <fullName evidence="12">PhoD-like phosphatase-domain-containing protein</fullName>
    </submittedName>
</protein>
<evidence type="ECO:0000256" key="2">
    <source>
        <dbReference type="ARBA" id="ARBA00001961"/>
    </source>
</evidence>
<reference evidence="12" key="2">
    <citation type="submission" date="2023-06" db="EMBL/GenBank/DDBJ databases">
        <authorList>
            <consortium name="Lawrence Berkeley National Laboratory"/>
            <person name="Haridas S."/>
            <person name="Hensen N."/>
            <person name="Bonometti L."/>
            <person name="Westerberg I."/>
            <person name="Brannstrom I.O."/>
            <person name="Guillou S."/>
            <person name="Cros-Aarteil S."/>
            <person name="Calhoun S."/>
            <person name="Kuo A."/>
            <person name="Mondo S."/>
            <person name="Pangilinan J."/>
            <person name="Riley R."/>
            <person name="LaButti K."/>
            <person name="Andreopoulos B."/>
            <person name="Lipzen A."/>
            <person name="Chen C."/>
            <person name="Yanf M."/>
            <person name="Daum C."/>
            <person name="Ng V."/>
            <person name="Clum A."/>
            <person name="Steindorff A."/>
            <person name="Ohm R."/>
            <person name="Martin F."/>
            <person name="Silar P."/>
            <person name="Natvig D."/>
            <person name="Lalanne C."/>
            <person name="Gautier V."/>
            <person name="Ament-velasquez S.L."/>
            <person name="Kruys A."/>
            <person name="Hutchinson M.I."/>
            <person name="Powell A.J."/>
            <person name="Barry K."/>
            <person name="Miller A.N."/>
            <person name="Grigoriev I.V."/>
            <person name="Debuchy R."/>
            <person name="Gladieux P."/>
            <person name="Thoren M.H."/>
            <person name="Johannesson H."/>
        </authorList>
    </citation>
    <scope>NUCLEOTIDE SEQUENCE</scope>
    <source>
        <strain evidence="12">CBS 232.78</strain>
    </source>
</reference>
<evidence type="ECO:0000256" key="7">
    <source>
        <dbReference type="ARBA" id="ARBA00023002"/>
    </source>
</evidence>
<comment type="cofactor">
    <cofactor evidence="1">
        <name>Fe(2+)</name>
        <dbReference type="ChEBI" id="CHEBI:29033"/>
    </cofactor>
</comment>
<dbReference type="FunFam" id="3.60.130.10:FF:000001">
    <property type="entry name" value="Trimethyllysine dioxygenase, mitochondrial"/>
    <property type="match status" value="1"/>
</dbReference>
<evidence type="ECO:0000256" key="3">
    <source>
        <dbReference type="ARBA" id="ARBA00008654"/>
    </source>
</evidence>
<feature type="domain" description="PhoD-like phosphatase metallophosphatase" evidence="11">
    <location>
        <begin position="304"/>
        <end position="561"/>
    </location>
</feature>
<organism evidence="12 13">
    <name type="scientific">Podospora didyma</name>
    <dbReference type="NCBI Taxonomy" id="330526"/>
    <lineage>
        <taxon>Eukaryota</taxon>
        <taxon>Fungi</taxon>
        <taxon>Dikarya</taxon>
        <taxon>Ascomycota</taxon>
        <taxon>Pezizomycotina</taxon>
        <taxon>Sordariomycetes</taxon>
        <taxon>Sordariomycetidae</taxon>
        <taxon>Sordariales</taxon>
        <taxon>Podosporaceae</taxon>
        <taxon>Podospora</taxon>
    </lineage>
</organism>
<keyword evidence="9" id="KW-0472">Membrane</keyword>
<dbReference type="InterPro" id="IPR038607">
    <property type="entry name" value="PhoD-like_sf"/>
</dbReference>
<evidence type="ECO:0000256" key="5">
    <source>
        <dbReference type="ARBA" id="ARBA00022873"/>
    </source>
</evidence>
<dbReference type="InterPro" id="IPR029052">
    <property type="entry name" value="Metallo-depent_PP-like"/>
</dbReference>
<dbReference type="Gene3D" id="3.60.21.70">
    <property type="entry name" value="PhoD-like phosphatase"/>
    <property type="match status" value="1"/>
</dbReference>
<dbReference type="GO" id="GO:0050353">
    <property type="term" value="F:trimethyllysine dioxygenase activity"/>
    <property type="evidence" value="ECO:0007669"/>
    <property type="project" value="InterPro"/>
</dbReference>
<dbReference type="NCBIfam" id="TIGR02410">
    <property type="entry name" value="carnitine_TMLD"/>
    <property type="match status" value="1"/>
</dbReference>
<dbReference type="Gene3D" id="3.60.130.10">
    <property type="entry name" value="Clavaminate synthase-like"/>
    <property type="match status" value="1"/>
</dbReference>
<dbReference type="PANTHER" id="PTHR43606:SF2">
    <property type="entry name" value="ALKALINE PHOSPHATASE FAMILY PROTEIN (AFU_ORTHOLOGUE AFUA_5G03860)"/>
    <property type="match status" value="1"/>
</dbReference>
<keyword evidence="9" id="KW-1133">Transmembrane helix</keyword>
<dbReference type="InterPro" id="IPR052900">
    <property type="entry name" value="Phospholipid_Metab_Enz"/>
</dbReference>
<comment type="caution">
    <text evidence="12">The sequence shown here is derived from an EMBL/GenBank/DDBJ whole genome shotgun (WGS) entry which is preliminary data.</text>
</comment>
<dbReference type="GO" id="GO:0005506">
    <property type="term" value="F:iron ion binding"/>
    <property type="evidence" value="ECO:0007669"/>
    <property type="project" value="InterPro"/>
</dbReference>
<evidence type="ECO:0000256" key="1">
    <source>
        <dbReference type="ARBA" id="ARBA00001954"/>
    </source>
</evidence>
<dbReference type="Pfam" id="PF09423">
    <property type="entry name" value="PhoD"/>
    <property type="match status" value="1"/>
</dbReference>
<dbReference type="InterPro" id="IPR003819">
    <property type="entry name" value="TauD/TfdA-like"/>
</dbReference>
<dbReference type="InterPro" id="IPR042098">
    <property type="entry name" value="TauD-like_sf"/>
</dbReference>
<evidence type="ECO:0000256" key="8">
    <source>
        <dbReference type="ARBA" id="ARBA00023004"/>
    </source>
</evidence>
<keyword evidence="9" id="KW-0812">Transmembrane</keyword>
<dbReference type="PANTHER" id="PTHR43606">
    <property type="entry name" value="PHOSPHATASE, PUTATIVE (AFU_ORTHOLOGUE AFUA_6G08710)-RELATED"/>
    <property type="match status" value="1"/>
</dbReference>
<keyword evidence="8" id="KW-0408">Iron</keyword>